<evidence type="ECO:0000313" key="3">
    <source>
        <dbReference type="Proteomes" id="UP000288758"/>
    </source>
</evidence>
<evidence type="ECO:0000313" key="2">
    <source>
        <dbReference type="EMBL" id="QAT84992.1"/>
    </source>
</evidence>
<gene>
    <name evidence="2" type="ORF">EJ065_3430</name>
</gene>
<proteinExistence type="predicted"/>
<reference evidence="2 3" key="1">
    <citation type="submission" date="2018-12" db="EMBL/GenBank/DDBJ databases">
        <title>Complete Genome Sequence of the Corallopyronin A producing Myxobacterium Corallococcus coralloides B035.</title>
        <authorList>
            <person name="Bouhired S.M."/>
            <person name="Rupp O."/>
            <person name="Blom J."/>
            <person name="Schaeberle T.F."/>
            <person name="Kehraus S."/>
            <person name="Schiefer A."/>
            <person name="Pfarr K."/>
            <person name="Goesmann A."/>
            <person name="Hoerauf A."/>
            <person name="Koenig G.M."/>
        </authorList>
    </citation>
    <scope>NUCLEOTIDE SEQUENCE [LARGE SCALE GENOMIC DNA]</scope>
    <source>
        <strain evidence="2 3">B035</strain>
    </source>
</reference>
<organism evidence="2 3">
    <name type="scientific">Corallococcus coralloides</name>
    <name type="common">Myxococcus coralloides</name>
    <dbReference type="NCBI Taxonomy" id="184914"/>
    <lineage>
        <taxon>Bacteria</taxon>
        <taxon>Pseudomonadati</taxon>
        <taxon>Myxococcota</taxon>
        <taxon>Myxococcia</taxon>
        <taxon>Myxococcales</taxon>
        <taxon>Cystobacterineae</taxon>
        <taxon>Myxococcaceae</taxon>
        <taxon>Corallococcus</taxon>
    </lineage>
</organism>
<protein>
    <submittedName>
        <fullName evidence="2">Uncharacterized protein</fullName>
    </submittedName>
</protein>
<evidence type="ECO:0000256" key="1">
    <source>
        <dbReference type="SAM" id="MobiDB-lite"/>
    </source>
</evidence>
<name>A0A410RT09_CORCK</name>
<dbReference type="Proteomes" id="UP000288758">
    <property type="component" value="Chromosome"/>
</dbReference>
<feature type="region of interest" description="Disordered" evidence="1">
    <location>
        <begin position="35"/>
        <end position="76"/>
    </location>
</feature>
<dbReference type="EMBL" id="CP034669">
    <property type="protein sequence ID" value="QAT84992.1"/>
    <property type="molecule type" value="Genomic_DNA"/>
</dbReference>
<accession>A0A410RT09</accession>
<sequence>MMPEPSCADSRDEGAVLGDALRAGQRDEIRARLLTAPRYGVDSRERMPATSRSSPKANRRSKSRSRMASTAPAACG</sequence>
<dbReference type="AlphaFoldDB" id="A0A410RT09"/>